<keyword evidence="6 14" id="KW-0067">ATP-binding</keyword>
<dbReference type="GO" id="GO:0005524">
    <property type="term" value="F:ATP binding"/>
    <property type="evidence" value="ECO:0007669"/>
    <property type="project" value="UniProtKB-KW"/>
</dbReference>
<dbReference type="PROSITE" id="PS00211">
    <property type="entry name" value="ABC_TRANSPORTER_1"/>
    <property type="match status" value="1"/>
</dbReference>
<evidence type="ECO:0000259" key="12">
    <source>
        <dbReference type="PROSITE" id="PS50893"/>
    </source>
</evidence>
<reference evidence="14 15" key="1">
    <citation type="submission" date="2017-04" db="EMBL/GenBank/DDBJ databases">
        <title>Comparative genome analysis of Subtercola boreus.</title>
        <authorList>
            <person name="Cho Y.-J."/>
            <person name="Cho A."/>
            <person name="Kim O.-S."/>
            <person name="Lee J.-I."/>
        </authorList>
    </citation>
    <scope>NUCLEOTIDE SEQUENCE [LARGE SCALE GENOMIC DNA]</scope>
    <source>
        <strain evidence="14 15">K300</strain>
    </source>
</reference>
<dbReference type="SMART" id="SM00382">
    <property type="entry name" value="AAA"/>
    <property type="match status" value="2"/>
</dbReference>
<dbReference type="PROSITE" id="PS50929">
    <property type="entry name" value="ABC_TM1F"/>
    <property type="match status" value="2"/>
</dbReference>
<accession>A0A3E0VNP9</accession>
<feature type="transmembrane region" description="Helical" evidence="11">
    <location>
        <begin position="232"/>
        <end position="252"/>
    </location>
</feature>
<evidence type="ECO:0000313" key="14">
    <source>
        <dbReference type="EMBL" id="RFA11120.1"/>
    </source>
</evidence>
<comment type="similarity">
    <text evidence="9">Belongs to the ABC transporter superfamily. Lipid exporter (TC 3.A.1.106) family.</text>
</comment>
<dbReference type="InterPro" id="IPR036640">
    <property type="entry name" value="ABC1_TM_sf"/>
</dbReference>
<organism evidence="14 15">
    <name type="scientific">Subtercola boreus</name>
    <dbReference type="NCBI Taxonomy" id="120213"/>
    <lineage>
        <taxon>Bacteria</taxon>
        <taxon>Bacillati</taxon>
        <taxon>Actinomycetota</taxon>
        <taxon>Actinomycetes</taxon>
        <taxon>Micrococcales</taxon>
        <taxon>Microbacteriaceae</taxon>
        <taxon>Subtercola</taxon>
    </lineage>
</organism>
<dbReference type="OrthoDB" id="9806127at2"/>
<keyword evidence="7 11" id="KW-1133">Transmembrane helix</keyword>
<feature type="compositionally biased region" description="Low complexity" evidence="10">
    <location>
        <begin position="647"/>
        <end position="668"/>
    </location>
</feature>
<dbReference type="PANTHER" id="PTHR43394">
    <property type="entry name" value="ATP-DEPENDENT PERMEASE MDL1, MITOCHONDRIAL"/>
    <property type="match status" value="1"/>
</dbReference>
<dbReference type="FunFam" id="3.40.50.300:FF:000299">
    <property type="entry name" value="ABC transporter ATP-binding protein/permease"/>
    <property type="match status" value="2"/>
</dbReference>
<dbReference type="InterPro" id="IPR003439">
    <property type="entry name" value="ABC_transporter-like_ATP-bd"/>
</dbReference>
<dbReference type="InterPro" id="IPR011527">
    <property type="entry name" value="ABC1_TM_dom"/>
</dbReference>
<dbReference type="GO" id="GO:0005886">
    <property type="term" value="C:plasma membrane"/>
    <property type="evidence" value="ECO:0007669"/>
    <property type="project" value="UniProtKB-SubCell"/>
</dbReference>
<evidence type="ECO:0000256" key="1">
    <source>
        <dbReference type="ARBA" id="ARBA00004651"/>
    </source>
</evidence>
<feature type="region of interest" description="Disordered" evidence="10">
    <location>
        <begin position="605"/>
        <end position="668"/>
    </location>
</feature>
<evidence type="ECO:0000256" key="11">
    <source>
        <dbReference type="SAM" id="Phobius"/>
    </source>
</evidence>
<dbReference type="PROSITE" id="PS51257">
    <property type="entry name" value="PROKAR_LIPOPROTEIN"/>
    <property type="match status" value="1"/>
</dbReference>
<evidence type="ECO:0000256" key="5">
    <source>
        <dbReference type="ARBA" id="ARBA00022741"/>
    </source>
</evidence>
<dbReference type="Gene3D" id="1.20.1560.10">
    <property type="entry name" value="ABC transporter type 1, transmembrane domain"/>
    <property type="match status" value="2"/>
</dbReference>
<dbReference type="Gene3D" id="3.40.50.300">
    <property type="entry name" value="P-loop containing nucleotide triphosphate hydrolases"/>
    <property type="match status" value="2"/>
</dbReference>
<dbReference type="Pfam" id="PF00005">
    <property type="entry name" value="ABC_tran"/>
    <property type="match status" value="2"/>
</dbReference>
<comment type="caution">
    <text evidence="14">The sequence shown here is derived from an EMBL/GenBank/DDBJ whole genome shotgun (WGS) entry which is preliminary data.</text>
</comment>
<feature type="transmembrane region" description="Helical" evidence="11">
    <location>
        <begin position="145"/>
        <end position="162"/>
    </location>
</feature>
<dbReference type="CDD" id="cd18546">
    <property type="entry name" value="ABC_6TM_Rv0194_D2_like"/>
    <property type="match status" value="1"/>
</dbReference>
<keyword evidence="5" id="KW-0547">Nucleotide-binding</keyword>
<keyword evidence="4 11" id="KW-0812">Transmembrane</keyword>
<dbReference type="GO" id="GO:0016887">
    <property type="term" value="F:ATP hydrolysis activity"/>
    <property type="evidence" value="ECO:0007669"/>
    <property type="project" value="InterPro"/>
</dbReference>
<evidence type="ECO:0000313" key="15">
    <source>
        <dbReference type="Proteomes" id="UP000256486"/>
    </source>
</evidence>
<feature type="domain" description="ABC transmembrane type-1" evidence="13">
    <location>
        <begin position="727"/>
        <end position="1009"/>
    </location>
</feature>
<evidence type="ECO:0000256" key="7">
    <source>
        <dbReference type="ARBA" id="ARBA00022989"/>
    </source>
</evidence>
<dbReference type="EMBL" id="NBWZ01000001">
    <property type="protein sequence ID" value="RFA11120.1"/>
    <property type="molecule type" value="Genomic_DNA"/>
</dbReference>
<evidence type="ECO:0000256" key="9">
    <source>
        <dbReference type="ARBA" id="ARBA00061644"/>
    </source>
</evidence>
<evidence type="ECO:0000256" key="6">
    <source>
        <dbReference type="ARBA" id="ARBA00022840"/>
    </source>
</evidence>
<keyword evidence="8 11" id="KW-0472">Membrane</keyword>
<comment type="subcellular location">
    <subcellularLocation>
        <location evidence="1">Cell membrane</location>
        <topology evidence="1">Multi-pass membrane protein</topology>
    </subcellularLocation>
</comment>
<dbReference type="InterPro" id="IPR039421">
    <property type="entry name" value="Type_1_exporter"/>
</dbReference>
<feature type="domain" description="ABC transporter" evidence="12">
    <location>
        <begin position="323"/>
        <end position="573"/>
    </location>
</feature>
<proteinExistence type="inferred from homology"/>
<dbReference type="Proteomes" id="UP000256486">
    <property type="component" value="Unassembled WGS sequence"/>
</dbReference>
<dbReference type="InterPro" id="IPR027417">
    <property type="entry name" value="P-loop_NTPase"/>
</dbReference>
<feature type="domain" description="ABC transporter" evidence="12">
    <location>
        <begin position="1045"/>
        <end position="1290"/>
    </location>
</feature>
<feature type="transmembrane region" description="Helical" evidence="11">
    <location>
        <begin position="842"/>
        <end position="860"/>
    </location>
</feature>
<feature type="transmembrane region" description="Helical" evidence="11">
    <location>
        <begin position="726"/>
        <end position="747"/>
    </location>
</feature>
<dbReference type="SUPFAM" id="SSF52540">
    <property type="entry name" value="P-loop containing nucleoside triphosphate hydrolases"/>
    <property type="match status" value="2"/>
</dbReference>
<sequence length="1298" mass="137361">MLRHRRSLVLSLGAALLGSACQVVVPLVARQIVDNVILVADAPLLPWLALLVGLALVTFGFTYLRRYHGGQVALEVQNDLRNGMHDHLQTLDFASLDRMPTGQLVSRANSDATLVQGLLMMLPIMSGNVILMLLSLVVMFVLSPLLALVALVVTPLLVLISYRMRARLLPATWDAQQREGDVAQMVDEDVTGVRVVKAFGRERREIQRMIGASTALYGSEMRAVRIQSRFQPLLEAVPTLGQVAVLAFGGWLALNNQLTIGTFLAFSAYVSQLMAPARQLAGILTVGQQARVGIERIFQLLDQRPAIVDAPAAVALPVGGGAIDFEGVRFAYGAAAAAGAARAAGAASAAGPAVLDGFDLHIAAGERVAIVGPSGSGKSTVAALVSRFYEPDAGSVSVDGVDLRDLSLASLRRQVGVVFEESFLFSSTIRANIAYGRPDASGAEIEEAARVAQAHEFIGRLPGGYDTVVGERGLSLSGGQRQRIALARAILYDPRILILDDATSAIDAKTEELIHDGLERALGRRTVLLIAHRESTLHLADRIVVLEEGRISDSGTHSELLSRSTTYRELLSGLDEQTRAAAADGRIEVLADLTARGTLVEGRQDDADAAARASGFGHPDHPGNRGADMTGPAPARGGNSAARHPGRSSGTAVGAGTSTSAPAGAATGTGAPGANGGLLGADPALLEAVAALGPIRDIPSIDEAHETRHDPQFGLLRLLKEFRRPLALGLVLVVIDAVAGLAGPVLVKTGIDDGVQAGSLMVLLGASALYLVVTLTALLDGIASTFVTGRIAQRVMLSLRIRIWSQLQRLSLDYYEREMAGRVMTRMTTDVVQFESLVQNGLLSALVSVVTFVGVGVALVALNLELGLCTLAVVVPLAIATFWFRKRASSLYDTARDRIALVNADFQESLSGVRESQAFVHESETVARFHGLGRSFLETRVAAQRLVALYFPFVQFLSSVADAIVLGVGAGLIASGQLSSGDLIAFILYISLFFSPIQQLSQVFDSWQQTRVSVGRISELMQLDTLTPEPAPGTAIEPGRLRGALSLVDVDFAYPAVPTKGAAAAAVPGEALHAITLDIRPHETLALVGETGAGKSTVMKLLARFYDVDSGAVLVDGMDVRNLDLVTFRRQLGYVPQEAFLFTGSVRDNIAFGDPEAPDDRVEAAARAVGAHDLVQGLPGGYGHVLSERGRSLSAGQRQLIALARAQLVDPAILLLDEATSNLDLATEARVSAAMERVSAGRTTVVIAHRLQTARAADRIAVLHDGRIAEVGSHDELLAAGGRYASMWEAFESVEHPA</sequence>
<evidence type="ECO:0000256" key="3">
    <source>
        <dbReference type="ARBA" id="ARBA00022475"/>
    </source>
</evidence>
<feature type="domain" description="ABC transmembrane type-1" evidence="13">
    <location>
        <begin position="9"/>
        <end position="289"/>
    </location>
</feature>
<dbReference type="InterPro" id="IPR003593">
    <property type="entry name" value="AAA+_ATPase"/>
</dbReference>
<name>A0A3E0VNP9_9MICO</name>
<dbReference type="GO" id="GO:0015421">
    <property type="term" value="F:ABC-type oligopeptide transporter activity"/>
    <property type="evidence" value="ECO:0007669"/>
    <property type="project" value="TreeGrafter"/>
</dbReference>
<feature type="transmembrane region" description="Helical" evidence="11">
    <location>
        <begin position="117"/>
        <end position="139"/>
    </location>
</feature>
<feature type="transmembrane region" description="Helical" evidence="11">
    <location>
        <begin position="45"/>
        <end position="64"/>
    </location>
</feature>
<dbReference type="CDD" id="cd18543">
    <property type="entry name" value="ABC_6TM_Rv0194_D1_like"/>
    <property type="match status" value="1"/>
</dbReference>
<dbReference type="Pfam" id="PF00664">
    <property type="entry name" value="ABC_membrane"/>
    <property type="match status" value="2"/>
</dbReference>
<keyword evidence="2" id="KW-0813">Transport</keyword>
<protein>
    <submittedName>
        <fullName evidence="14">ABC transporter ATP-binding protein</fullName>
    </submittedName>
</protein>
<evidence type="ECO:0000256" key="4">
    <source>
        <dbReference type="ARBA" id="ARBA00022692"/>
    </source>
</evidence>
<dbReference type="InterPro" id="IPR017871">
    <property type="entry name" value="ABC_transporter-like_CS"/>
</dbReference>
<feature type="transmembrane region" description="Helical" evidence="11">
    <location>
        <begin position="767"/>
        <end position="792"/>
    </location>
</feature>
<gene>
    <name evidence="14" type="ORF">B7R54_06040</name>
</gene>
<dbReference type="PROSITE" id="PS50893">
    <property type="entry name" value="ABC_TRANSPORTER_2"/>
    <property type="match status" value="2"/>
</dbReference>
<keyword evidence="3" id="KW-1003">Cell membrane</keyword>
<dbReference type="SUPFAM" id="SSF90123">
    <property type="entry name" value="ABC transporter transmembrane region"/>
    <property type="match status" value="2"/>
</dbReference>
<evidence type="ECO:0000256" key="10">
    <source>
        <dbReference type="SAM" id="MobiDB-lite"/>
    </source>
</evidence>
<evidence type="ECO:0000259" key="13">
    <source>
        <dbReference type="PROSITE" id="PS50929"/>
    </source>
</evidence>
<dbReference type="PANTHER" id="PTHR43394:SF1">
    <property type="entry name" value="ATP-BINDING CASSETTE SUB-FAMILY B MEMBER 10, MITOCHONDRIAL"/>
    <property type="match status" value="1"/>
</dbReference>
<evidence type="ECO:0000256" key="8">
    <source>
        <dbReference type="ARBA" id="ARBA00023136"/>
    </source>
</evidence>
<feature type="transmembrane region" description="Helical" evidence="11">
    <location>
        <begin position="866"/>
        <end position="884"/>
    </location>
</feature>
<evidence type="ECO:0000256" key="2">
    <source>
        <dbReference type="ARBA" id="ARBA00022448"/>
    </source>
</evidence>
<keyword evidence="15" id="KW-1185">Reference proteome</keyword>